<evidence type="ECO:0000256" key="8">
    <source>
        <dbReference type="ARBA" id="ARBA00023163"/>
    </source>
</evidence>
<evidence type="ECO:0000313" key="12">
    <source>
        <dbReference type="WBParaSite" id="ACAC_0000112301-mRNA-1"/>
    </source>
</evidence>
<evidence type="ECO:0000256" key="3">
    <source>
        <dbReference type="ARBA" id="ARBA00022853"/>
    </source>
</evidence>
<evidence type="ECO:0000313" key="11">
    <source>
        <dbReference type="Proteomes" id="UP000035642"/>
    </source>
</evidence>
<evidence type="ECO:0000259" key="10">
    <source>
        <dbReference type="PROSITE" id="PS51184"/>
    </source>
</evidence>
<dbReference type="InterPro" id="IPR003347">
    <property type="entry name" value="JmjC_dom"/>
</dbReference>
<keyword evidence="7" id="KW-0805">Transcription regulation</keyword>
<evidence type="ECO:0000256" key="2">
    <source>
        <dbReference type="ARBA" id="ARBA00022723"/>
    </source>
</evidence>
<dbReference type="InterPro" id="IPR041070">
    <property type="entry name" value="JHD"/>
</dbReference>
<keyword evidence="9" id="KW-0539">Nucleus</keyword>
<comment type="subcellular location">
    <subcellularLocation>
        <location evidence="1">Nucleus</location>
    </subcellularLocation>
</comment>
<dbReference type="Gene3D" id="2.60.120.650">
    <property type="entry name" value="Cupin"/>
    <property type="match status" value="1"/>
</dbReference>
<dbReference type="GO" id="GO:0006325">
    <property type="term" value="P:chromatin organization"/>
    <property type="evidence" value="ECO:0007669"/>
    <property type="project" value="UniProtKB-KW"/>
</dbReference>
<evidence type="ECO:0000256" key="6">
    <source>
        <dbReference type="ARBA" id="ARBA00023004"/>
    </source>
</evidence>
<organism evidence="11 12">
    <name type="scientific">Angiostrongylus cantonensis</name>
    <name type="common">Rat lungworm</name>
    <dbReference type="NCBI Taxonomy" id="6313"/>
    <lineage>
        <taxon>Eukaryota</taxon>
        <taxon>Metazoa</taxon>
        <taxon>Ecdysozoa</taxon>
        <taxon>Nematoda</taxon>
        <taxon>Chromadorea</taxon>
        <taxon>Rhabditida</taxon>
        <taxon>Rhabditina</taxon>
        <taxon>Rhabditomorpha</taxon>
        <taxon>Strongyloidea</taxon>
        <taxon>Metastrongylidae</taxon>
        <taxon>Angiostrongylus</taxon>
    </lineage>
</organism>
<evidence type="ECO:0000256" key="5">
    <source>
        <dbReference type="ARBA" id="ARBA00023002"/>
    </source>
</evidence>
<protein>
    <submittedName>
        <fullName evidence="12">JmjC domain-containing protein</fullName>
    </submittedName>
</protein>
<dbReference type="GO" id="GO:0005634">
    <property type="term" value="C:nucleus"/>
    <property type="evidence" value="ECO:0007669"/>
    <property type="project" value="UniProtKB-SubCell"/>
</dbReference>
<dbReference type="STRING" id="6313.A0A158P6J1"/>
<evidence type="ECO:0000256" key="9">
    <source>
        <dbReference type="ARBA" id="ARBA00023242"/>
    </source>
</evidence>
<evidence type="ECO:0000256" key="4">
    <source>
        <dbReference type="ARBA" id="ARBA00022964"/>
    </source>
</evidence>
<dbReference type="Gene3D" id="1.20.58.1360">
    <property type="match status" value="1"/>
</dbReference>
<dbReference type="Pfam" id="PF17811">
    <property type="entry name" value="JHD"/>
    <property type="match status" value="1"/>
</dbReference>
<dbReference type="WBParaSite" id="ACAC_0000112301-mRNA-1">
    <property type="protein sequence ID" value="ACAC_0000112301-mRNA-1"/>
    <property type="gene ID" value="ACAC_0000112301"/>
</dbReference>
<keyword evidence="3" id="KW-0156">Chromatin regulator</keyword>
<proteinExistence type="predicted"/>
<reference evidence="11" key="1">
    <citation type="submission" date="2012-09" db="EMBL/GenBank/DDBJ databases">
        <authorList>
            <person name="Martin A.A."/>
        </authorList>
    </citation>
    <scope>NUCLEOTIDE SEQUENCE</scope>
</reference>
<evidence type="ECO:0000256" key="7">
    <source>
        <dbReference type="ARBA" id="ARBA00023015"/>
    </source>
</evidence>
<dbReference type="SUPFAM" id="SSF51197">
    <property type="entry name" value="Clavaminate synthase-like"/>
    <property type="match status" value="1"/>
</dbReference>
<dbReference type="GO" id="GO:0046872">
    <property type="term" value="F:metal ion binding"/>
    <property type="evidence" value="ECO:0007669"/>
    <property type="project" value="UniProtKB-KW"/>
</dbReference>
<keyword evidence="5" id="KW-0560">Oxidoreductase</keyword>
<name>A0A158P6J1_ANGCA</name>
<dbReference type="Proteomes" id="UP000035642">
    <property type="component" value="Unassembled WGS sequence"/>
</dbReference>
<dbReference type="Pfam" id="PF02373">
    <property type="entry name" value="JmjC"/>
    <property type="match status" value="1"/>
</dbReference>
<dbReference type="SMART" id="SM00558">
    <property type="entry name" value="JmjC"/>
    <property type="match status" value="1"/>
</dbReference>
<keyword evidence="4" id="KW-0223">Dioxygenase</keyword>
<reference evidence="12" key="2">
    <citation type="submission" date="2016-04" db="UniProtKB">
        <authorList>
            <consortium name="WormBaseParasite"/>
        </authorList>
    </citation>
    <scope>IDENTIFICATION</scope>
</reference>
<dbReference type="InterPro" id="IPR050690">
    <property type="entry name" value="JHDM1_Histone_Demethylase"/>
</dbReference>
<evidence type="ECO:0000256" key="1">
    <source>
        <dbReference type="ARBA" id="ARBA00004123"/>
    </source>
</evidence>
<keyword evidence="2" id="KW-0479">Metal-binding</keyword>
<keyword evidence="6" id="KW-0408">Iron</keyword>
<dbReference type="GO" id="GO:0051213">
    <property type="term" value="F:dioxygenase activity"/>
    <property type="evidence" value="ECO:0007669"/>
    <property type="project" value="UniProtKB-KW"/>
</dbReference>
<keyword evidence="8" id="KW-0804">Transcription</keyword>
<keyword evidence="11" id="KW-1185">Reference proteome</keyword>
<dbReference type="AlphaFoldDB" id="A0A158P6J1"/>
<accession>A0A158P6J1</accession>
<sequence length="301" mass="35666">MEHFKRKEEWKKVFFSSVFVPLCRSFKVDTIDVYRQVTHSMSIGVFYDKMTAKERPRLYNILSLEFSQNEAMCKLVSPPILVLELSFVHKLWPDRNDLINWDPELRQIVEVLEEHRRNKPEVALFCLCGMAGSYTDFHIDFGGSSVWYHIYQGKKIFYLIEPTVEYLNLFEKYQLTMLSIDVFQLVIHEGQTLMIPSGWIHAVYTPVDSLVFGGNFLHALNTPMQLRLYDMEQRLKKEIGTEDRFLFPHFELVNWYAARSFILEHLREANDEGNRADQYIMEAALALLPHLKEWMRRDKVI</sequence>
<dbReference type="PROSITE" id="PS51184">
    <property type="entry name" value="JMJC"/>
    <property type="match status" value="1"/>
</dbReference>
<dbReference type="PANTHER" id="PTHR23123">
    <property type="entry name" value="PHD/F-BOX CONTAINING PROTEIN"/>
    <property type="match status" value="1"/>
</dbReference>
<feature type="domain" description="JmjC" evidence="10">
    <location>
        <begin position="91"/>
        <end position="233"/>
    </location>
</feature>